<name>A0A4Q2KKX0_9SPHN</name>
<organism evidence="1 2">
    <name type="scientific">Pelagerythrobacter rhizovicinus</name>
    <dbReference type="NCBI Taxonomy" id="2268576"/>
    <lineage>
        <taxon>Bacteria</taxon>
        <taxon>Pseudomonadati</taxon>
        <taxon>Pseudomonadota</taxon>
        <taxon>Alphaproteobacteria</taxon>
        <taxon>Sphingomonadales</taxon>
        <taxon>Erythrobacteraceae</taxon>
        <taxon>Pelagerythrobacter</taxon>
    </lineage>
</organism>
<dbReference type="EMBL" id="SDPV01000001">
    <property type="protein sequence ID" value="RXZ65954.1"/>
    <property type="molecule type" value="Genomic_DNA"/>
</dbReference>
<dbReference type="AlphaFoldDB" id="A0A4Q2KKX0"/>
<protein>
    <submittedName>
        <fullName evidence="1">Sel1 repeat family protein</fullName>
    </submittedName>
</protein>
<dbReference type="PANTHER" id="PTHR11102:SF160">
    <property type="entry name" value="ERAD-ASSOCIATED E3 UBIQUITIN-PROTEIN LIGASE COMPONENT HRD3"/>
    <property type="match status" value="1"/>
</dbReference>
<dbReference type="OrthoDB" id="9812126at2"/>
<evidence type="ECO:0000313" key="1">
    <source>
        <dbReference type="EMBL" id="RXZ65954.1"/>
    </source>
</evidence>
<keyword evidence="2" id="KW-1185">Reference proteome</keyword>
<gene>
    <name evidence="1" type="ORF">ETX26_04325</name>
</gene>
<dbReference type="Gene3D" id="1.25.40.10">
    <property type="entry name" value="Tetratricopeptide repeat domain"/>
    <property type="match status" value="1"/>
</dbReference>
<dbReference type="Proteomes" id="UP000293623">
    <property type="component" value="Unassembled WGS sequence"/>
</dbReference>
<comment type="caution">
    <text evidence="1">The sequence shown here is derived from an EMBL/GenBank/DDBJ whole genome shotgun (WGS) entry which is preliminary data.</text>
</comment>
<dbReference type="Pfam" id="PF08238">
    <property type="entry name" value="Sel1"/>
    <property type="match status" value="4"/>
</dbReference>
<accession>A0A4Q2KKX0</accession>
<dbReference type="PANTHER" id="PTHR11102">
    <property type="entry name" value="SEL-1-LIKE PROTEIN"/>
    <property type="match status" value="1"/>
</dbReference>
<sequence length="242" mass="26373">MAKQASNPREISWALVAGAILACTPASAERNPISALESLAEKGDPKAQYHLGMMYLTGTSVEQDQERAVEYFKMAAELGDPLASYKLGCFYDGQYDLFDANHDLALQYKLIAAEAGYALAQQDVAGLYYRRDDFESALVWLERAVAQGTAGALSTYASIHNGAPGIAKNPVKTAAYFRLFLQRAGGSDVQRKWLADFERKMTDAQREQAFAIVKGYQPEPSSLTIEALAGARAAETLIEDSL</sequence>
<reference evidence="1 2" key="1">
    <citation type="submission" date="2019-01" db="EMBL/GenBank/DDBJ databases">
        <title>Altererythrobacter rhizovicinus sp. nov., isolated from the rhizosphere soil of Haloxylon ammodendron.</title>
        <authorList>
            <person name="Li H.-P."/>
            <person name="Gou J.-Y."/>
            <person name="Yao D."/>
            <person name="Han Q.-Q."/>
            <person name="Shao K.-Z."/>
            <person name="Zhao Q."/>
            <person name="Zhang J.-L."/>
        </authorList>
    </citation>
    <scope>NUCLEOTIDE SEQUENCE [LARGE SCALE GENOMIC DNA]</scope>
    <source>
        <strain evidence="1 2">AY-3R</strain>
    </source>
</reference>
<dbReference type="SUPFAM" id="SSF81901">
    <property type="entry name" value="HCP-like"/>
    <property type="match status" value="1"/>
</dbReference>
<dbReference type="InterPro" id="IPR050767">
    <property type="entry name" value="Sel1_AlgK"/>
</dbReference>
<proteinExistence type="predicted"/>
<dbReference type="RefSeq" id="WP_129523430.1">
    <property type="nucleotide sequence ID" value="NZ_SDPV01000001.1"/>
</dbReference>
<dbReference type="PROSITE" id="PS51257">
    <property type="entry name" value="PROKAR_LIPOPROTEIN"/>
    <property type="match status" value="1"/>
</dbReference>
<dbReference type="SMART" id="SM00671">
    <property type="entry name" value="SEL1"/>
    <property type="match status" value="3"/>
</dbReference>
<dbReference type="InterPro" id="IPR006597">
    <property type="entry name" value="Sel1-like"/>
</dbReference>
<evidence type="ECO:0000313" key="2">
    <source>
        <dbReference type="Proteomes" id="UP000293623"/>
    </source>
</evidence>
<dbReference type="InterPro" id="IPR011990">
    <property type="entry name" value="TPR-like_helical_dom_sf"/>
</dbReference>